<evidence type="ECO:0000259" key="7">
    <source>
        <dbReference type="Pfam" id="PF00749"/>
    </source>
</evidence>
<keyword evidence="3" id="KW-0547">Nucleotide-binding</keyword>
<dbReference type="InterPro" id="IPR014729">
    <property type="entry name" value="Rossmann-like_a/b/a_fold"/>
</dbReference>
<dbReference type="InterPro" id="IPR022380">
    <property type="entry name" value="Glu-Q_tRNA(Asp)_Synthase"/>
</dbReference>
<dbReference type="InterPro" id="IPR020058">
    <property type="entry name" value="Glu/Gln-tRNA-synth_Ib_cat-dom"/>
</dbReference>
<feature type="domain" description="Glutamyl/glutaminyl-tRNA synthetase class Ib catalytic" evidence="7">
    <location>
        <begin position="11"/>
        <end position="246"/>
    </location>
</feature>
<dbReference type="HAMAP" id="MF_01428">
    <property type="entry name" value="Glu_Q_tRNA_synth"/>
    <property type="match status" value="1"/>
</dbReference>
<reference evidence="8" key="1">
    <citation type="submission" date="2018-06" db="EMBL/GenBank/DDBJ databases">
        <authorList>
            <person name="Zhirakovskaya E."/>
        </authorList>
    </citation>
    <scope>NUCLEOTIDE SEQUENCE</scope>
</reference>
<dbReference type="InterPro" id="IPR000924">
    <property type="entry name" value="Glu/Gln-tRNA-synth"/>
</dbReference>
<dbReference type="GO" id="GO:0006400">
    <property type="term" value="P:tRNA modification"/>
    <property type="evidence" value="ECO:0007669"/>
    <property type="project" value="InterPro"/>
</dbReference>
<evidence type="ECO:0000256" key="3">
    <source>
        <dbReference type="ARBA" id="ARBA00022741"/>
    </source>
</evidence>
<organism evidence="8">
    <name type="scientific">hydrothermal vent metagenome</name>
    <dbReference type="NCBI Taxonomy" id="652676"/>
    <lineage>
        <taxon>unclassified sequences</taxon>
        <taxon>metagenomes</taxon>
        <taxon>ecological metagenomes</taxon>
    </lineage>
</organism>
<gene>
    <name evidence="8" type="ORF">MNBD_GAMMA05-1707</name>
</gene>
<dbReference type="AlphaFoldDB" id="A0A3B0WLG7"/>
<dbReference type="Gene3D" id="3.40.50.620">
    <property type="entry name" value="HUPs"/>
    <property type="match status" value="1"/>
</dbReference>
<evidence type="ECO:0000256" key="1">
    <source>
        <dbReference type="ARBA" id="ARBA00022598"/>
    </source>
</evidence>
<evidence type="ECO:0000313" key="8">
    <source>
        <dbReference type="EMBL" id="VAW53153.1"/>
    </source>
</evidence>
<dbReference type="FunFam" id="3.40.50.620:FF:000093">
    <property type="entry name" value="Glutamyl-Q tRNA(Asp) synthetase"/>
    <property type="match status" value="1"/>
</dbReference>
<evidence type="ECO:0000256" key="5">
    <source>
        <dbReference type="ARBA" id="ARBA00022840"/>
    </source>
</evidence>
<keyword evidence="5" id="KW-0067">ATP-binding</keyword>
<proteinExistence type="inferred from homology"/>
<keyword evidence="6" id="KW-0030">Aminoacyl-tRNA synthetase</keyword>
<dbReference type="GO" id="GO:0004818">
    <property type="term" value="F:glutamate-tRNA ligase activity"/>
    <property type="evidence" value="ECO:0007669"/>
    <property type="project" value="TreeGrafter"/>
</dbReference>
<dbReference type="GO" id="GO:0005524">
    <property type="term" value="F:ATP binding"/>
    <property type="evidence" value="ECO:0007669"/>
    <property type="project" value="UniProtKB-KW"/>
</dbReference>
<keyword evidence="1" id="KW-0436">Ligase</keyword>
<dbReference type="GO" id="GO:0008270">
    <property type="term" value="F:zinc ion binding"/>
    <property type="evidence" value="ECO:0007669"/>
    <property type="project" value="InterPro"/>
</dbReference>
<protein>
    <submittedName>
        <fullName evidence="8">Glutamyl-Q tRNA(Asp) synthetase</fullName>
    </submittedName>
</protein>
<dbReference type="PRINTS" id="PR00987">
    <property type="entry name" value="TRNASYNTHGLU"/>
</dbReference>
<accession>A0A3B0WLG7</accession>
<dbReference type="NCBIfam" id="TIGR03838">
    <property type="entry name" value="queuosine_YadB"/>
    <property type="match status" value="1"/>
</dbReference>
<keyword evidence="4" id="KW-0862">Zinc</keyword>
<dbReference type="GO" id="GO:0006424">
    <property type="term" value="P:glutamyl-tRNA aminoacylation"/>
    <property type="evidence" value="ECO:0007669"/>
    <property type="project" value="InterPro"/>
</dbReference>
<keyword evidence="2" id="KW-0479">Metal-binding</keyword>
<evidence type="ECO:0000256" key="2">
    <source>
        <dbReference type="ARBA" id="ARBA00022723"/>
    </source>
</evidence>
<dbReference type="InterPro" id="IPR049940">
    <property type="entry name" value="GluQ/Sye"/>
</dbReference>
<dbReference type="Pfam" id="PF00749">
    <property type="entry name" value="tRNA-synt_1c"/>
    <property type="match status" value="1"/>
</dbReference>
<name>A0A3B0WLG7_9ZZZZ</name>
<sequence>MQNTREKPYKGRFAPSPTGPVHFGTLIAAVGSYLQAKKNNGKWLIRIEDVDTTRKIAGADKDILDTLEAFGFEWDDTIIYQSNQTRHYELALSNLIEQSLIFPCLCSRKQLAKSEQLIYPGTCRNRTLPEMNEHALRIKSNGTVITFDDIVMGQQSQNMQTECGDFVLKRRDGLFAYQLAVVVDDALQGITEIVRGGDLLDSTPRQIYLQHLLAYTTPEYCHLPLAVDKSGNKISKSEGAARVDIDNRGQLICRVLEFLGQEPPTDLSDSSVDDIWKWAVGNWEITRISCDNRCAPI</sequence>
<dbReference type="PANTHER" id="PTHR43311">
    <property type="entry name" value="GLUTAMATE--TRNA LIGASE"/>
    <property type="match status" value="1"/>
</dbReference>
<dbReference type="PANTHER" id="PTHR43311:SF1">
    <property type="entry name" value="GLUTAMYL-Q TRNA(ASP) SYNTHETASE"/>
    <property type="match status" value="1"/>
</dbReference>
<dbReference type="GO" id="GO:0005829">
    <property type="term" value="C:cytosol"/>
    <property type="evidence" value="ECO:0007669"/>
    <property type="project" value="TreeGrafter"/>
</dbReference>
<dbReference type="EMBL" id="UOFE01000032">
    <property type="protein sequence ID" value="VAW53153.1"/>
    <property type="molecule type" value="Genomic_DNA"/>
</dbReference>
<evidence type="ECO:0000256" key="4">
    <source>
        <dbReference type="ARBA" id="ARBA00022833"/>
    </source>
</evidence>
<evidence type="ECO:0000256" key="6">
    <source>
        <dbReference type="ARBA" id="ARBA00023146"/>
    </source>
</evidence>
<dbReference type="SUPFAM" id="SSF52374">
    <property type="entry name" value="Nucleotidylyl transferase"/>
    <property type="match status" value="1"/>
</dbReference>
<dbReference type="NCBIfam" id="NF004314">
    <property type="entry name" value="PRK05710.1-3"/>
    <property type="match status" value="1"/>
</dbReference>